<evidence type="ECO:0000256" key="2">
    <source>
        <dbReference type="ARBA" id="ARBA00049648"/>
    </source>
</evidence>
<dbReference type="SUPFAM" id="SSF53300">
    <property type="entry name" value="vWA-like"/>
    <property type="match status" value="1"/>
</dbReference>
<dbReference type="Pfam" id="PF13385">
    <property type="entry name" value="Laminin_G_3"/>
    <property type="match status" value="1"/>
</dbReference>
<feature type="domain" description="VWFA" evidence="3">
    <location>
        <begin position="33"/>
        <end position="210"/>
    </location>
</feature>
<dbReference type="OrthoDB" id="6132182at2759"/>
<keyword evidence="1" id="KW-0379">Hydroxylation</keyword>
<dbReference type="KEGG" id="lak:106160801"/>
<dbReference type="RefSeq" id="XP_013393008.1">
    <property type="nucleotide sequence ID" value="XM_013537554.2"/>
</dbReference>
<proteinExistence type="inferred from homology"/>
<dbReference type="InterPro" id="IPR002557">
    <property type="entry name" value="Chitin-bd_dom"/>
</dbReference>
<evidence type="ECO:0000256" key="1">
    <source>
        <dbReference type="ARBA" id="ARBA00023278"/>
    </source>
</evidence>
<dbReference type="Gene3D" id="3.40.50.410">
    <property type="entry name" value="von Willebrand factor, type A domain"/>
    <property type="match status" value="1"/>
</dbReference>
<dbReference type="GeneID" id="106160801"/>
<evidence type="ECO:0000259" key="3">
    <source>
        <dbReference type="PROSITE" id="PS50234"/>
    </source>
</evidence>
<dbReference type="Gene3D" id="2.170.140.10">
    <property type="entry name" value="Chitin binding domain"/>
    <property type="match status" value="1"/>
</dbReference>
<organism evidence="4 5">
    <name type="scientific">Lingula anatina</name>
    <name type="common">Brachiopod</name>
    <name type="synonym">Lingula unguis</name>
    <dbReference type="NCBI Taxonomy" id="7574"/>
    <lineage>
        <taxon>Eukaryota</taxon>
        <taxon>Metazoa</taxon>
        <taxon>Spiralia</taxon>
        <taxon>Lophotrochozoa</taxon>
        <taxon>Brachiopoda</taxon>
        <taxon>Linguliformea</taxon>
        <taxon>Lingulata</taxon>
        <taxon>Lingulida</taxon>
        <taxon>Linguloidea</taxon>
        <taxon>Lingulidae</taxon>
        <taxon>Lingula</taxon>
    </lineage>
</organism>
<evidence type="ECO:0000313" key="4">
    <source>
        <dbReference type="Proteomes" id="UP000085678"/>
    </source>
</evidence>
<name>A0A1S3I448_LINAN</name>
<dbReference type="SMART" id="SM00494">
    <property type="entry name" value="ChtBD2"/>
    <property type="match status" value="1"/>
</dbReference>
<sequence>MSVEEILYAILIGCAIGLSNSQDATVGCTGEADIVFLVHSSNSLGNSGFRQELNFVQQLIVGFDISPDLVRVGLVTFSSSSELRFPLNRYQDVQGLLKAVKAVPFKKGNAATHMAFLRTRAQVFQRGSGDRRNVTNVIVLLTGEQSRFPDRTLTGARQLKNDGAIIYAVGIGDKLDKQELSAIASDKDTLFTVDSSSQLLGLRNKLLAAICTSKETPGLSLAIPGQATVGPGTTTAYVPPLAVHIDDFCGKCVVNGGPLTENGAVGYIFDPYSCTSYWMCERRPNRGLDGWMYTVIVRNCSIGTVWDQDSQACIRCDDPQAVCKGTAPKPPMGSSHCPFPDHQTGLRPTKSMYTWGESCTDSVGNTLTSVVEDEQIYYILQYPRAPVGPVSCFPHRFSLSRCGCEAPVFSSIIFQYEDDYASIGKTAYSEPNDVAHASLCENTIEVPDMARVGDGALCIDEFGHVEIPYFKNNPPDYPFTIHFFYWLDEDVNTEGRSIALLNNGKCDILPTVEIYFEEGGVGVYMETEDGFYDIPPQYVEGGGQGAWVCVAVTYDGDYMALYLEGEESEAVEASGDIVATESAWILGNSYYYEDEYLYDDYDPSFEGRFDEVSFYNRVLSAEEIGELCSQ</sequence>
<reference evidence="5" key="1">
    <citation type="submission" date="2025-08" db="UniProtKB">
        <authorList>
            <consortium name="RefSeq"/>
        </authorList>
    </citation>
    <scope>IDENTIFICATION</scope>
    <source>
        <tissue evidence="5">Gonads</tissue>
    </source>
</reference>
<dbReference type="AlphaFoldDB" id="A0A1S3I448"/>
<dbReference type="GO" id="GO:0005576">
    <property type="term" value="C:extracellular region"/>
    <property type="evidence" value="ECO:0007669"/>
    <property type="project" value="InterPro"/>
</dbReference>
<dbReference type="Pfam" id="PF00092">
    <property type="entry name" value="VWA"/>
    <property type="match status" value="1"/>
</dbReference>
<evidence type="ECO:0000313" key="5">
    <source>
        <dbReference type="RefSeq" id="XP_013393008.1"/>
    </source>
</evidence>
<dbReference type="SUPFAM" id="SSF57625">
    <property type="entry name" value="Invertebrate chitin-binding proteins"/>
    <property type="match status" value="1"/>
</dbReference>
<dbReference type="PANTHER" id="PTHR24020">
    <property type="entry name" value="COLLAGEN ALPHA"/>
    <property type="match status" value="1"/>
</dbReference>
<accession>A0A1S3I448</accession>
<comment type="similarity">
    <text evidence="2">Belongs to the fibril-associated collagens with interrupted helices (FACIT) family.</text>
</comment>
<dbReference type="InterPro" id="IPR036508">
    <property type="entry name" value="Chitin-bd_dom_sf"/>
</dbReference>
<protein>
    <submittedName>
        <fullName evidence="5">Uncharacterized protein LOC106160801</fullName>
    </submittedName>
</protein>
<dbReference type="InParanoid" id="A0A1S3I448"/>
<dbReference type="PROSITE" id="PS50234">
    <property type="entry name" value="VWFA"/>
    <property type="match status" value="1"/>
</dbReference>
<dbReference type="InterPro" id="IPR013320">
    <property type="entry name" value="ConA-like_dom_sf"/>
</dbReference>
<dbReference type="Proteomes" id="UP000085678">
    <property type="component" value="Unplaced"/>
</dbReference>
<dbReference type="InterPro" id="IPR050525">
    <property type="entry name" value="ECM_Assembly_Org"/>
</dbReference>
<dbReference type="Gene3D" id="2.60.120.200">
    <property type="match status" value="1"/>
</dbReference>
<dbReference type="InterPro" id="IPR036465">
    <property type="entry name" value="vWFA_dom_sf"/>
</dbReference>
<gene>
    <name evidence="5" type="primary">LOC106160801</name>
</gene>
<dbReference type="SUPFAM" id="SSF49899">
    <property type="entry name" value="Concanavalin A-like lectins/glucanases"/>
    <property type="match status" value="1"/>
</dbReference>
<dbReference type="GO" id="GO:0008061">
    <property type="term" value="F:chitin binding"/>
    <property type="evidence" value="ECO:0007669"/>
    <property type="project" value="InterPro"/>
</dbReference>
<dbReference type="SMART" id="SM00327">
    <property type="entry name" value="VWA"/>
    <property type="match status" value="1"/>
</dbReference>
<dbReference type="InterPro" id="IPR002035">
    <property type="entry name" value="VWF_A"/>
</dbReference>
<keyword evidence="4" id="KW-1185">Reference proteome</keyword>
<dbReference type="PANTHER" id="PTHR24020:SF84">
    <property type="entry name" value="VWFA DOMAIN-CONTAINING PROTEIN"/>
    <property type="match status" value="1"/>
</dbReference>